<evidence type="ECO:0000313" key="6">
    <source>
        <dbReference type="EMBL" id="SOC37050.1"/>
    </source>
</evidence>
<dbReference type="CDD" id="cd06127">
    <property type="entry name" value="DEDDh"/>
    <property type="match status" value="1"/>
</dbReference>
<dbReference type="InterPro" id="IPR012337">
    <property type="entry name" value="RNaseH-like_sf"/>
</dbReference>
<dbReference type="GO" id="GO:0003676">
    <property type="term" value="F:nucleic acid binding"/>
    <property type="evidence" value="ECO:0007669"/>
    <property type="project" value="InterPro"/>
</dbReference>
<accession>A0A285U535</accession>
<organism evidence="6 7">
    <name type="scientific">Rhizobium subbaraonis</name>
    <dbReference type="NCBI Taxonomy" id="908946"/>
    <lineage>
        <taxon>Bacteria</taxon>
        <taxon>Pseudomonadati</taxon>
        <taxon>Pseudomonadota</taxon>
        <taxon>Alphaproteobacteria</taxon>
        <taxon>Hyphomicrobiales</taxon>
        <taxon>Rhizobiaceae</taxon>
        <taxon>Rhizobium/Agrobacterium group</taxon>
        <taxon>Rhizobium</taxon>
    </lineage>
</organism>
<feature type="region of interest" description="Disordered" evidence="4">
    <location>
        <begin position="204"/>
        <end position="227"/>
    </location>
</feature>
<evidence type="ECO:0000259" key="5">
    <source>
        <dbReference type="SMART" id="SM00479"/>
    </source>
</evidence>
<dbReference type="PANTHER" id="PTHR30231">
    <property type="entry name" value="DNA POLYMERASE III SUBUNIT EPSILON"/>
    <property type="match status" value="1"/>
</dbReference>
<evidence type="ECO:0000256" key="1">
    <source>
        <dbReference type="ARBA" id="ARBA00022722"/>
    </source>
</evidence>
<proteinExistence type="predicted"/>
<reference evidence="6 7" key="1">
    <citation type="submission" date="2017-08" db="EMBL/GenBank/DDBJ databases">
        <authorList>
            <person name="de Groot N.N."/>
        </authorList>
    </citation>
    <scope>NUCLEOTIDE SEQUENCE [LARGE SCALE GENOMIC DNA]</scope>
    <source>
        <strain evidence="6 7">JC85</strain>
    </source>
</reference>
<evidence type="ECO:0000256" key="4">
    <source>
        <dbReference type="SAM" id="MobiDB-lite"/>
    </source>
</evidence>
<dbReference type="RefSeq" id="WP_097137423.1">
    <property type="nucleotide sequence ID" value="NZ_OBQD01000003.1"/>
</dbReference>
<dbReference type="GO" id="GO:0006259">
    <property type="term" value="P:DNA metabolic process"/>
    <property type="evidence" value="ECO:0007669"/>
    <property type="project" value="UniProtKB-ARBA"/>
</dbReference>
<dbReference type="AlphaFoldDB" id="A0A285U535"/>
<dbReference type="EMBL" id="OBQD01000003">
    <property type="protein sequence ID" value="SOC37050.1"/>
    <property type="molecule type" value="Genomic_DNA"/>
</dbReference>
<keyword evidence="1" id="KW-0540">Nuclease</keyword>
<dbReference type="InterPro" id="IPR036397">
    <property type="entry name" value="RNaseH_sf"/>
</dbReference>
<keyword evidence="7" id="KW-1185">Reference proteome</keyword>
<dbReference type="Proteomes" id="UP000219167">
    <property type="component" value="Unassembled WGS sequence"/>
</dbReference>
<dbReference type="PANTHER" id="PTHR30231:SF4">
    <property type="entry name" value="PROTEIN NEN2"/>
    <property type="match status" value="1"/>
</dbReference>
<feature type="domain" description="Exonuclease" evidence="5">
    <location>
        <begin position="2"/>
        <end position="194"/>
    </location>
</feature>
<keyword evidence="3" id="KW-0269">Exonuclease</keyword>
<evidence type="ECO:0000313" key="7">
    <source>
        <dbReference type="Proteomes" id="UP000219167"/>
    </source>
</evidence>
<keyword evidence="2" id="KW-0378">Hydrolase</keyword>
<dbReference type="InterPro" id="IPR013520">
    <property type="entry name" value="Ribonucl_H"/>
</dbReference>
<name>A0A285U535_9HYPH</name>
<dbReference type="Pfam" id="PF00929">
    <property type="entry name" value="RNase_T"/>
    <property type="match status" value="1"/>
</dbReference>
<sequence>MNYLVIDTETSGLFDFKQPADAPGQPRLAHLAMIRVNADLVEEDRTDLYVLPRGWTMPQGPGSAGAVNGLTDEFLEANGLPISHVLDTYIDEIRAGRAVVAFNAQYDCKVMRGELRRLGLPDLFEETPNICVMRPLTGICRIPRPNGRGLKFPNLTEALDHFKVRPSKFKAHGAVDDAHGALLIMRQLHRIGMLPDPAVHYAKEKPAEKPAAAPKRGRRLVPNDQPF</sequence>
<dbReference type="GO" id="GO:0008408">
    <property type="term" value="F:3'-5' exonuclease activity"/>
    <property type="evidence" value="ECO:0007669"/>
    <property type="project" value="TreeGrafter"/>
</dbReference>
<protein>
    <submittedName>
        <fullName evidence="6">DNA polymerase-3 subunit epsilon</fullName>
    </submittedName>
</protein>
<evidence type="ECO:0000256" key="3">
    <source>
        <dbReference type="ARBA" id="ARBA00022839"/>
    </source>
</evidence>
<gene>
    <name evidence="6" type="ORF">SAMN05892877_103394</name>
</gene>
<evidence type="ECO:0000256" key="2">
    <source>
        <dbReference type="ARBA" id="ARBA00022801"/>
    </source>
</evidence>
<dbReference type="OrthoDB" id="280774at2"/>
<dbReference type="SUPFAM" id="SSF53098">
    <property type="entry name" value="Ribonuclease H-like"/>
    <property type="match status" value="1"/>
</dbReference>
<dbReference type="Gene3D" id="3.30.420.10">
    <property type="entry name" value="Ribonuclease H-like superfamily/Ribonuclease H"/>
    <property type="match status" value="1"/>
</dbReference>
<dbReference type="SMART" id="SM00479">
    <property type="entry name" value="EXOIII"/>
    <property type="match status" value="1"/>
</dbReference>